<organism evidence="1 2">
    <name type="scientific">Elizabethkingia anophelis</name>
    <dbReference type="NCBI Taxonomy" id="1117645"/>
    <lineage>
        <taxon>Bacteria</taxon>
        <taxon>Pseudomonadati</taxon>
        <taxon>Bacteroidota</taxon>
        <taxon>Flavobacteriia</taxon>
        <taxon>Flavobacteriales</taxon>
        <taxon>Weeksellaceae</taxon>
        <taxon>Elizabethkingia</taxon>
    </lineage>
</organism>
<evidence type="ECO:0000313" key="1">
    <source>
        <dbReference type="EMBL" id="AQX03688.1"/>
    </source>
</evidence>
<sequence length="115" mass="13629">MKTIDNLTGVEIMHYTLLFCYNWTKQDFEVAFKDSRLGWDYYYNKLQGKIQSGTDPGEAILSTVLNMDNTHRPMLYNYLFGELYPDKIEKAREMHNLVEAHKKKAEEKRNNKISE</sequence>
<evidence type="ECO:0000313" key="2">
    <source>
        <dbReference type="Proteomes" id="UP000190848"/>
    </source>
</evidence>
<dbReference type="AlphaFoldDB" id="A0AAU8UZT4"/>
<name>A0AAU8UZT4_9FLAO</name>
<reference evidence="1 2" key="1">
    <citation type="submission" date="2016-07" db="EMBL/GenBank/DDBJ databases">
        <title>Revisiting the taxonomy of the Elizabethkingia Genus using Whole-Genome Sequencing, Optical Mapping, and MALDI-TOF, along with proposal of three novel Elizabethkingia species: Elizabethkingia bruuniana sp. nov., Elizabethkingia ursingii sp. nov., and Elizabethkingia occulta sp. nov.</title>
        <authorList>
            <person name="Nicholson A.C."/>
        </authorList>
    </citation>
    <scope>NUCLEOTIDE SEQUENCE [LARGE SCALE GENOMIC DNA]</scope>
    <source>
        <strain evidence="1 2">F3201</strain>
        <plasmid evidence="1 2">unnamed</plasmid>
    </source>
</reference>
<dbReference type="Proteomes" id="UP000190848">
    <property type="component" value="Plasmid unnamed"/>
</dbReference>
<dbReference type="RefSeq" id="WP_078396972.1">
    <property type="nucleotide sequence ID" value="NZ_CP016375.1"/>
</dbReference>
<keyword evidence="1" id="KW-0614">Plasmid</keyword>
<proteinExistence type="predicted"/>
<protein>
    <submittedName>
        <fullName evidence="1">Uncharacterized protein</fullName>
    </submittedName>
</protein>
<gene>
    <name evidence="1" type="ORF">BBD32_19280</name>
</gene>
<geneLocation type="plasmid" evidence="1 2">
    <name>unnamed</name>
</geneLocation>
<dbReference type="EMBL" id="CP016375">
    <property type="protein sequence ID" value="AQX03688.1"/>
    <property type="molecule type" value="Genomic_DNA"/>
</dbReference>
<accession>A0AAU8UZT4</accession>